<dbReference type="Pfam" id="PF06028">
    <property type="entry name" value="DUF915"/>
    <property type="match status" value="1"/>
</dbReference>
<evidence type="ECO:0000313" key="2">
    <source>
        <dbReference type="Proteomes" id="UP000238739"/>
    </source>
</evidence>
<dbReference type="RefSeq" id="WP_025083523.1">
    <property type="nucleotide sequence ID" value="NZ_JAJJOH010000039.1"/>
</dbReference>
<dbReference type="SUPFAM" id="SSF53474">
    <property type="entry name" value="alpha/beta-Hydrolases"/>
    <property type="match status" value="1"/>
</dbReference>
<evidence type="ECO:0000313" key="1">
    <source>
        <dbReference type="EMBL" id="SPC39019.1"/>
    </source>
</evidence>
<comment type="caution">
    <text evidence="1">The sequence shown here is derived from an EMBL/GenBank/DDBJ whole genome shotgun (WGS) entry which is preliminary data.</text>
</comment>
<dbReference type="InterPro" id="IPR029058">
    <property type="entry name" value="AB_hydrolase_fold"/>
</dbReference>
<dbReference type="Gene3D" id="3.40.50.1820">
    <property type="entry name" value="alpha/beta hydrolase"/>
    <property type="match status" value="1"/>
</dbReference>
<dbReference type="Proteomes" id="UP000238739">
    <property type="component" value="Unassembled WGS sequence"/>
</dbReference>
<dbReference type="AlphaFoldDB" id="A0A2N9DWF9"/>
<organism evidence="1 2">
    <name type="scientific">Latilactobacillus fuchuensis</name>
    <dbReference type="NCBI Taxonomy" id="164393"/>
    <lineage>
        <taxon>Bacteria</taxon>
        <taxon>Bacillati</taxon>
        <taxon>Bacillota</taxon>
        <taxon>Bacilli</taxon>
        <taxon>Lactobacillales</taxon>
        <taxon>Lactobacillaceae</taxon>
        <taxon>Latilactobacillus</taxon>
    </lineage>
</organism>
<sequence length="270" mass="29904">MKHWKIIVVGLICLLIGGMIGNVWPVNQLTASSNQATNQSRRPLIFVPGSGGTQESYNRMLQTLNRTKQHSILKITVADNGDLKVTGKLKSGDKKPLMVVAFVNNADGDQNVALQTALFKTTLRQLEKRYHFKQFDGVGYSNGGLVLTQFAEQDSHRTALKRLMTIGTPYNDLNPKASQKSAMLKSLLADRKKLSKQLTVFSLGNIVEGDSDGIVPISSVLAGRQIFTNQVAHFTTLMTNDPQAAHTELIDNQTIIWFVKRVMINRETPI</sequence>
<proteinExistence type="predicted"/>
<reference evidence="1" key="1">
    <citation type="submission" date="2018-01" db="EMBL/GenBank/DDBJ databases">
        <authorList>
            <person name="Chaillou S."/>
        </authorList>
    </citation>
    <scope>NUCLEOTIDE SEQUENCE [LARGE SCALE GENOMIC DNA]</scope>
    <source>
        <strain evidence="1">MFPC41A2801</strain>
    </source>
</reference>
<dbReference type="InterPro" id="IPR010315">
    <property type="entry name" value="DUF915_hydro-like"/>
</dbReference>
<keyword evidence="2" id="KW-1185">Reference proteome</keyword>
<dbReference type="EMBL" id="OGVC01000025">
    <property type="protein sequence ID" value="SPC39019.1"/>
    <property type="molecule type" value="Genomic_DNA"/>
</dbReference>
<gene>
    <name evidence="1" type="ORF">LFUMFP_310056</name>
</gene>
<name>A0A2N9DWF9_9LACO</name>
<accession>A0A2N9DWF9</accession>
<protein>
    <submittedName>
        <fullName evidence="1">Lipase/esterase</fullName>
    </submittedName>
</protein>